<keyword evidence="3 7" id="KW-1003">Cell membrane</keyword>
<evidence type="ECO:0000256" key="8">
    <source>
        <dbReference type="SAM" id="Phobius"/>
    </source>
</evidence>
<feature type="transmembrane region" description="Helical" evidence="8">
    <location>
        <begin position="149"/>
        <end position="171"/>
    </location>
</feature>
<dbReference type="PIRSF" id="PIRSF500217">
    <property type="entry name" value="AlgI"/>
    <property type="match status" value="1"/>
</dbReference>
<evidence type="ECO:0000313" key="10">
    <source>
        <dbReference type="Proteomes" id="UP000184038"/>
    </source>
</evidence>
<dbReference type="STRING" id="1120996.SAMN02746066_03055"/>
<dbReference type="EMBL" id="FRCP01000015">
    <property type="protein sequence ID" value="SHM72629.1"/>
    <property type="molecule type" value="Genomic_DNA"/>
</dbReference>
<evidence type="ECO:0000313" key="9">
    <source>
        <dbReference type="EMBL" id="SHM72629.1"/>
    </source>
</evidence>
<feature type="transmembrane region" description="Helical" evidence="8">
    <location>
        <begin position="249"/>
        <end position="270"/>
    </location>
</feature>
<dbReference type="InterPro" id="IPR024194">
    <property type="entry name" value="Ac/AlaTfrase_AlgI/DltB"/>
</dbReference>
<feature type="transmembrane region" description="Helical" evidence="8">
    <location>
        <begin position="356"/>
        <end position="375"/>
    </location>
</feature>
<dbReference type="InterPro" id="IPR028362">
    <property type="entry name" value="AlgI"/>
</dbReference>
<dbReference type="AlphaFoldDB" id="A0A1M7L4C0"/>
<evidence type="ECO:0000256" key="2">
    <source>
        <dbReference type="ARBA" id="ARBA00010323"/>
    </source>
</evidence>
<proteinExistence type="inferred from homology"/>
<dbReference type="InterPro" id="IPR004299">
    <property type="entry name" value="MBOAT_fam"/>
</dbReference>
<feature type="transmembrane region" description="Helical" evidence="8">
    <location>
        <begin position="6"/>
        <end position="23"/>
    </location>
</feature>
<keyword evidence="6 7" id="KW-0472">Membrane</keyword>
<dbReference type="PIRSF" id="PIRSF016636">
    <property type="entry name" value="AlgI_DltB"/>
    <property type="match status" value="1"/>
</dbReference>
<evidence type="ECO:0000256" key="6">
    <source>
        <dbReference type="ARBA" id="ARBA00023136"/>
    </source>
</evidence>
<protein>
    <submittedName>
        <fullName evidence="9">Alginate O-acetyltransferase complex protein AlgI</fullName>
    </submittedName>
</protein>
<keyword evidence="7" id="KW-0012">Acyltransferase</keyword>
<evidence type="ECO:0000256" key="4">
    <source>
        <dbReference type="ARBA" id="ARBA00022692"/>
    </source>
</evidence>
<feature type="transmembrane region" description="Helical" evidence="8">
    <location>
        <begin position="109"/>
        <end position="129"/>
    </location>
</feature>
<dbReference type="GO" id="GO:0042121">
    <property type="term" value="P:alginic acid biosynthetic process"/>
    <property type="evidence" value="ECO:0007669"/>
    <property type="project" value="InterPro"/>
</dbReference>
<dbReference type="PANTHER" id="PTHR13285:SF18">
    <property type="entry name" value="PROTEIN-CYSTEINE N-PALMITOYLTRANSFERASE RASP"/>
    <property type="match status" value="1"/>
</dbReference>
<feature type="transmembrane region" description="Helical" evidence="8">
    <location>
        <begin position="223"/>
        <end position="243"/>
    </location>
</feature>
<dbReference type="Pfam" id="PF03062">
    <property type="entry name" value="MBOAT"/>
    <property type="match status" value="1"/>
</dbReference>
<feature type="transmembrane region" description="Helical" evidence="8">
    <location>
        <begin position="30"/>
        <end position="57"/>
    </location>
</feature>
<keyword evidence="10" id="KW-1185">Reference proteome</keyword>
<keyword evidence="7 9" id="KW-0808">Transferase</keyword>
<evidence type="ECO:0000256" key="3">
    <source>
        <dbReference type="ARBA" id="ARBA00022475"/>
    </source>
</evidence>
<organism evidence="9 10">
    <name type="scientific">Anaerosporobacter mobilis DSM 15930</name>
    <dbReference type="NCBI Taxonomy" id="1120996"/>
    <lineage>
        <taxon>Bacteria</taxon>
        <taxon>Bacillati</taxon>
        <taxon>Bacillota</taxon>
        <taxon>Clostridia</taxon>
        <taxon>Lachnospirales</taxon>
        <taxon>Lachnospiraceae</taxon>
        <taxon>Anaerosporobacter</taxon>
    </lineage>
</organism>
<gene>
    <name evidence="9" type="ORF">SAMN02746066_03055</name>
</gene>
<accession>A0A1M7L4C0</accession>
<dbReference type="GO" id="GO:0016746">
    <property type="term" value="F:acyltransferase activity"/>
    <property type="evidence" value="ECO:0007669"/>
    <property type="project" value="UniProtKB-KW"/>
</dbReference>
<dbReference type="OrthoDB" id="9805788at2"/>
<reference evidence="9 10" key="1">
    <citation type="submission" date="2016-11" db="EMBL/GenBank/DDBJ databases">
        <authorList>
            <person name="Jaros S."/>
            <person name="Januszkiewicz K."/>
            <person name="Wedrychowicz H."/>
        </authorList>
    </citation>
    <scope>NUCLEOTIDE SEQUENCE [LARGE SCALE GENOMIC DNA]</scope>
    <source>
        <strain evidence="9 10">DSM 15930</strain>
    </source>
</reference>
<dbReference type="Proteomes" id="UP000184038">
    <property type="component" value="Unassembled WGS sequence"/>
</dbReference>
<sequence>MVFSSLLFLFRYLPVVLLLYYIVPRAYRNAVLFFMSLLFYAWGEPVYILLMLFSTVVDYANGRFVDYYIKKGQRSKAKIFVILAVIINLSLLGFFKYTDFVIDIINKVAGGSLTPLSLALPIGISFYTFQTMSYTIDIYRGDATVQKNIISFGAYVTLFPQLIAGPIIQYNQVDKQLKSRRETVGQFAYGIQRFVIGLGKKVLLANNIGLLWDNISAMNIENVPILTAWIGILAFAFQIYFDFSGYSDMAIGLGHMFGFTFLENFNYPYISKSITEFWRRWHISLSSWFRDYVYIPLGGSRKGLGKQIRNIFIVWLLTGIWHGASMNFLYWGLYFAVLLMVEKIFLLRYLEKAPAWVARIYAMFFILLGWVIFAFDNVSRGKAYFAAMFGGLNNSFINGDTLYLLYNNGILLIILILASSGVITKLVKKKMEKVTIPTTIISNIFYLLILFLSVAYLVDASYNPFLYFRF</sequence>
<name>A0A1M7L4C0_9FIRM</name>
<keyword evidence="4 8" id="KW-0812">Transmembrane</keyword>
<evidence type="ECO:0000256" key="1">
    <source>
        <dbReference type="ARBA" id="ARBA00004651"/>
    </source>
</evidence>
<keyword evidence="5 8" id="KW-1133">Transmembrane helix</keyword>
<feature type="transmembrane region" description="Helical" evidence="8">
    <location>
        <begin position="436"/>
        <end position="458"/>
    </location>
</feature>
<dbReference type="PANTHER" id="PTHR13285">
    <property type="entry name" value="ACYLTRANSFERASE"/>
    <property type="match status" value="1"/>
</dbReference>
<dbReference type="GO" id="GO:0005886">
    <property type="term" value="C:plasma membrane"/>
    <property type="evidence" value="ECO:0007669"/>
    <property type="project" value="UniProtKB-SubCell"/>
</dbReference>
<feature type="transmembrane region" description="Helical" evidence="8">
    <location>
        <begin position="308"/>
        <end position="324"/>
    </location>
</feature>
<comment type="similarity">
    <text evidence="2 7">Belongs to the membrane-bound acyltransferase family.</text>
</comment>
<dbReference type="InterPro" id="IPR051085">
    <property type="entry name" value="MB_O-acyltransferase"/>
</dbReference>
<comment type="subcellular location">
    <subcellularLocation>
        <location evidence="1">Cell membrane</location>
        <topology evidence="1">Multi-pass membrane protein</topology>
    </subcellularLocation>
</comment>
<feature type="transmembrane region" description="Helical" evidence="8">
    <location>
        <begin position="77"/>
        <end position="97"/>
    </location>
</feature>
<feature type="transmembrane region" description="Helical" evidence="8">
    <location>
        <begin position="403"/>
        <end position="424"/>
    </location>
</feature>
<evidence type="ECO:0000256" key="7">
    <source>
        <dbReference type="PIRNR" id="PIRNR016636"/>
    </source>
</evidence>
<evidence type="ECO:0000256" key="5">
    <source>
        <dbReference type="ARBA" id="ARBA00022989"/>
    </source>
</evidence>
<dbReference type="RefSeq" id="WP_073289266.1">
    <property type="nucleotide sequence ID" value="NZ_FRCP01000015.1"/>
</dbReference>